<organism evidence="1 2">
    <name type="scientific">Gracilibacillus marinus</name>
    <dbReference type="NCBI Taxonomy" id="630535"/>
    <lineage>
        <taxon>Bacteria</taxon>
        <taxon>Bacillati</taxon>
        <taxon>Bacillota</taxon>
        <taxon>Bacilli</taxon>
        <taxon>Bacillales</taxon>
        <taxon>Bacillaceae</taxon>
        <taxon>Gracilibacillus</taxon>
    </lineage>
</organism>
<dbReference type="RefSeq" id="WP_390198192.1">
    <property type="nucleotide sequence ID" value="NZ_JBHSDV010000002.1"/>
</dbReference>
<keyword evidence="2" id="KW-1185">Reference proteome</keyword>
<accession>A0ABV8VUY2</accession>
<sequence length="234" mass="26101">MQYTKMNDHTRMGNGNTSLVYSDTYKPVFLDGGILSVTTSGYTLTNKAGEVVESGSENDPLQIIKALGYSVKPLTIKDDIRGVTLPYETYQLRYDFGNVVRDKDNKRKFFAVLIKDEDNGCTGIGITEKKEGLTYAVHSVYIPEAMNKFDRAQYLVDYVNDLLFANEVSYIQAIGANYSNVKDRLNKEHTKIEGAISSVTNIEEAEGLALDAMKRKSSISEVFSEPIKYKKGGN</sequence>
<name>A0ABV8VUY2_9BACI</name>
<comment type="caution">
    <text evidence="1">The sequence shown here is derived from an EMBL/GenBank/DDBJ whole genome shotgun (WGS) entry which is preliminary data.</text>
</comment>
<dbReference type="EMBL" id="JBHSDV010000002">
    <property type="protein sequence ID" value="MFC4387747.1"/>
    <property type="molecule type" value="Genomic_DNA"/>
</dbReference>
<reference evidence="2" key="1">
    <citation type="journal article" date="2019" name="Int. J. Syst. Evol. Microbiol.">
        <title>The Global Catalogue of Microorganisms (GCM) 10K type strain sequencing project: providing services to taxonomists for standard genome sequencing and annotation.</title>
        <authorList>
            <consortium name="The Broad Institute Genomics Platform"/>
            <consortium name="The Broad Institute Genome Sequencing Center for Infectious Disease"/>
            <person name="Wu L."/>
            <person name="Ma J."/>
        </authorList>
    </citation>
    <scope>NUCLEOTIDE SEQUENCE [LARGE SCALE GENOMIC DNA]</scope>
    <source>
        <strain evidence="2">KACC 14058</strain>
    </source>
</reference>
<dbReference type="Proteomes" id="UP001595880">
    <property type="component" value="Unassembled WGS sequence"/>
</dbReference>
<evidence type="ECO:0000313" key="1">
    <source>
        <dbReference type="EMBL" id="MFC4387747.1"/>
    </source>
</evidence>
<protein>
    <submittedName>
        <fullName evidence="1">Uncharacterized protein</fullName>
    </submittedName>
</protein>
<evidence type="ECO:0000313" key="2">
    <source>
        <dbReference type="Proteomes" id="UP001595880"/>
    </source>
</evidence>
<proteinExistence type="predicted"/>
<gene>
    <name evidence="1" type="ORF">ACFOZ1_07955</name>
</gene>